<dbReference type="EMBL" id="BOSL01000026">
    <property type="protein sequence ID" value="GIP55929.1"/>
    <property type="molecule type" value="Genomic_DNA"/>
</dbReference>
<dbReference type="InterPro" id="IPR050128">
    <property type="entry name" value="Sulfate_adenylyltrnsfr_sub2"/>
</dbReference>
<dbReference type="PANTHER" id="PTHR43196">
    <property type="entry name" value="SULFATE ADENYLYLTRANSFERASE SUBUNIT 2"/>
    <property type="match status" value="1"/>
</dbReference>
<dbReference type="Gene3D" id="3.40.50.620">
    <property type="entry name" value="HUPs"/>
    <property type="match status" value="1"/>
</dbReference>
<organism evidence="2 3">
    <name type="scientific">Paenibacillus vini</name>
    <dbReference type="NCBI Taxonomy" id="1476024"/>
    <lineage>
        <taxon>Bacteria</taxon>
        <taxon>Bacillati</taxon>
        <taxon>Bacillota</taxon>
        <taxon>Bacilli</taxon>
        <taxon>Bacillales</taxon>
        <taxon>Paenibacillaceae</taxon>
        <taxon>Paenibacillus</taxon>
    </lineage>
</organism>
<dbReference type="RefSeq" id="WP_244861700.1">
    <property type="nucleotide sequence ID" value="NZ_BOSL01000026.1"/>
</dbReference>
<evidence type="ECO:0000259" key="1">
    <source>
        <dbReference type="Pfam" id="PF01507"/>
    </source>
</evidence>
<comment type="caution">
    <text evidence="2">The sequence shown here is derived from an EMBL/GenBank/DDBJ whole genome shotgun (WGS) entry which is preliminary data.</text>
</comment>
<dbReference type="InterPro" id="IPR014729">
    <property type="entry name" value="Rossmann-like_a/b/a_fold"/>
</dbReference>
<dbReference type="InterPro" id="IPR002500">
    <property type="entry name" value="PAPS_reduct_dom"/>
</dbReference>
<feature type="domain" description="Phosphoadenosine phosphosulphate reductase" evidence="1">
    <location>
        <begin position="6"/>
        <end position="216"/>
    </location>
</feature>
<evidence type="ECO:0000313" key="2">
    <source>
        <dbReference type="EMBL" id="GIP55929.1"/>
    </source>
</evidence>
<reference evidence="2 3" key="1">
    <citation type="submission" date="2021-03" db="EMBL/GenBank/DDBJ databases">
        <title>Antimicrobial resistance genes in bacteria isolated from Japanese honey, and their potential for conferring macrolide and lincosamide resistance in the American foulbrood pathogen Paenibacillus larvae.</title>
        <authorList>
            <person name="Okamoto M."/>
            <person name="Kumagai M."/>
            <person name="Kanamori H."/>
            <person name="Takamatsu D."/>
        </authorList>
    </citation>
    <scope>NUCLEOTIDE SEQUENCE [LARGE SCALE GENOMIC DNA]</scope>
    <source>
        <strain evidence="2 3">J42TS3</strain>
    </source>
</reference>
<dbReference type="SUPFAM" id="SSF52402">
    <property type="entry name" value="Adenine nucleotide alpha hydrolases-like"/>
    <property type="match status" value="1"/>
</dbReference>
<gene>
    <name evidence="2" type="ORF">J42TS3_49640</name>
</gene>
<dbReference type="PANTHER" id="PTHR43196:SF2">
    <property type="entry name" value="PHOSPHOADENOSINE PHOSPHOSULFATE REDUCTASE"/>
    <property type="match status" value="1"/>
</dbReference>
<name>A0ABQ4MJ17_9BACL</name>
<proteinExistence type="predicted"/>
<evidence type="ECO:0000313" key="3">
    <source>
        <dbReference type="Proteomes" id="UP000679992"/>
    </source>
</evidence>
<keyword evidence="3" id="KW-1185">Reference proteome</keyword>
<dbReference type="Proteomes" id="UP000679992">
    <property type="component" value="Unassembled WGS sequence"/>
</dbReference>
<sequence length="304" mass="35039">MSIKDVMSVSGGKDSAAMWILAVKEMGKDVLPVFCDTGNEHPMTYEYVDYLETKLGPVMRIKADFSERIANKRQYILEHWEVDGVPVEFINKAAELMVPTGNPFLDLCIWKGRFPSTKARFCTQFLKIIPTMEQVYMPLLEEGNQVISWQGVRAAESAARAKLPEREDTPEGYSIYRPLLKWSARDVFDMHRKHRIEPNPLYKLGMGRVGCMPCINANKAELFEIQRRFPEEVKRIAEWENIVSQVAKRQRATFFPDREGSGMTDIHEWVEWSKTSYGGGQYDLLKMIEQEEFPQCSSVYGLCE</sequence>
<protein>
    <recommendedName>
        <fullName evidence="1">Phosphoadenosine phosphosulphate reductase domain-containing protein</fullName>
    </recommendedName>
</protein>
<accession>A0ABQ4MJ17</accession>
<dbReference type="Pfam" id="PF01507">
    <property type="entry name" value="PAPS_reduct"/>
    <property type="match status" value="1"/>
</dbReference>